<dbReference type="AlphaFoldDB" id="A0A382NVI7"/>
<organism evidence="1">
    <name type="scientific">marine metagenome</name>
    <dbReference type="NCBI Taxonomy" id="408172"/>
    <lineage>
        <taxon>unclassified sequences</taxon>
        <taxon>metagenomes</taxon>
        <taxon>ecological metagenomes</taxon>
    </lineage>
</organism>
<name>A0A382NVI7_9ZZZZ</name>
<dbReference type="EMBL" id="UINC01102783">
    <property type="protein sequence ID" value="SVC64670.1"/>
    <property type="molecule type" value="Genomic_DNA"/>
</dbReference>
<protein>
    <submittedName>
        <fullName evidence="1">Uncharacterized protein</fullName>
    </submittedName>
</protein>
<gene>
    <name evidence="1" type="ORF">METZ01_LOCUS317524</name>
</gene>
<sequence length="234" mass="26400">MCAQTNASGTSRVKCPGHTNFPFRVCSQSAGYCSNVFIRSAETKSRAGNLLLEETGSQAEWRGKDSGRRLTNVRKHRKSNPSVRVVDRDGNFRFRRATVRLAKSVNIEEESGNMHSIWRRCKRRRHELTDSDSNWGDPVSFQELNRSKTFEGLNRLINLVTGVSYPLAFTEASGYVRISSDIRRKVESLTDVFQEVGDGHSSDDGEDNITSFERRAISLTVPCFEIKGVVIVYD</sequence>
<accession>A0A382NVI7</accession>
<proteinExistence type="predicted"/>
<evidence type="ECO:0000313" key="1">
    <source>
        <dbReference type="EMBL" id="SVC64670.1"/>
    </source>
</evidence>
<reference evidence="1" key="1">
    <citation type="submission" date="2018-05" db="EMBL/GenBank/DDBJ databases">
        <authorList>
            <person name="Lanie J.A."/>
            <person name="Ng W.-L."/>
            <person name="Kazmierczak K.M."/>
            <person name="Andrzejewski T.M."/>
            <person name="Davidsen T.M."/>
            <person name="Wayne K.J."/>
            <person name="Tettelin H."/>
            <person name="Glass J.I."/>
            <person name="Rusch D."/>
            <person name="Podicherti R."/>
            <person name="Tsui H.-C.T."/>
            <person name="Winkler M.E."/>
        </authorList>
    </citation>
    <scope>NUCLEOTIDE SEQUENCE</scope>
</reference>